<evidence type="ECO:0000259" key="4">
    <source>
        <dbReference type="PROSITE" id="PS50949"/>
    </source>
</evidence>
<dbReference type="SUPFAM" id="SSF46785">
    <property type="entry name" value="Winged helix' DNA-binding domain"/>
    <property type="match status" value="1"/>
</dbReference>
<evidence type="ECO:0000256" key="3">
    <source>
        <dbReference type="ARBA" id="ARBA00023163"/>
    </source>
</evidence>
<dbReference type="AlphaFoldDB" id="A0A974PL40"/>
<dbReference type="InterPro" id="IPR000524">
    <property type="entry name" value="Tscrpt_reg_HTH_GntR"/>
</dbReference>
<dbReference type="PROSITE" id="PS50949">
    <property type="entry name" value="HTH_GNTR"/>
    <property type="match status" value="1"/>
</dbReference>
<dbReference type="CDD" id="cd07377">
    <property type="entry name" value="WHTH_GntR"/>
    <property type="match status" value="1"/>
</dbReference>
<dbReference type="Gene3D" id="1.10.10.10">
    <property type="entry name" value="Winged helix-like DNA-binding domain superfamily/Winged helix DNA-binding domain"/>
    <property type="match status" value="1"/>
</dbReference>
<feature type="domain" description="HTH gntR-type" evidence="4">
    <location>
        <begin position="9"/>
        <end position="76"/>
    </location>
</feature>
<dbReference type="Pfam" id="PF00392">
    <property type="entry name" value="GntR"/>
    <property type="match status" value="1"/>
</dbReference>
<proteinExistence type="predicted"/>
<dbReference type="InterPro" id="IPR036388">
    <property type="entry name" value="WH-like_DNA-bd_sf"/>
</dbReference>
<dbReference type="RefSeq" id="WP_203192443.1">
    <property type="nucleotide sequence ID" value="NZ_CP063362.1"/>
</dbReference>
<evidence type="ECO:0000313" key="6">
    <source>
        <dbReference type="Proteomes" id="UP000596427"/>
    </source>
</evidence>
<dbReference type="InterPro" id="IPR008920">
    <property type="entry name" value="TF_FadR/GntR_C"/>
</dbReference>
<dbReference type="PANTHER" id="PTHR43537:SF45">
    <property type="entry name" value="GNTR FAMILY REGULATORY PROTEIN"/>
    <property type="match status" value="1"/>
</dbReference>
<dbReference type="SMART" id="SM00345">
    <property type="entry name" value="HTH_GNTR"/>
    <property type="match status" value="1"/>
</dbReference>
<gene>
    <name evidence="5" type="ORF">EZH22_21300</name>
</gene>
<dbReference type="Pfam" id="PF07729">
    <property type="entry name" value="FCD"/>
    <property type="match status" value="1"/>
</dbReference>
<dbReference type="SMART" id="SM00895">
    <property type="entry name" value="FCD"/>
    <property type="match status" value="1"/>
</dbReference>
<sequence>MFDVTREQKLLRHEIYRRLHHDIVTCALLPGQELRENELADQFSISKSPIRDALLKLEFEGLVEVLPRRGYRVRPLVWEDAEELYDMRDLLERECARVAIARAGDADFEALRLAARIRPSDAADFLGYNRRFHIALARTSGRKQLAEASIRVISQFDRMIVLSLSQLRIVRIKDLEKGHMAMVDALQQRDAALADELIRSHVHRSKERVREALSKMEVSMLAAPPRLPARQRKAAVR</sequence>
<dbReference type="GO" id="GO:0003700">
    <property type="term" value="F:DNA-binding transcription factor activity"/>
    <property type="evidence" value="ECO:0007669"/>
    <property type="project" value="InterPro"/>
</dbReference>
<reference evidence="5 6" key="1">
    <citation type="submission" date="2020-10" db="EMBL/GenBank/DDBJ databases">
        <title>Degradation of 1,4-Dioxane by Xanthobacter sp. YN2, via a Novel Group-2 Soluble Di-Iron Monooxygenase.</title>
        <authorList>
            <person name="Ma F."/>
            <person name="Wang Y."/>
            <person name="Yang J."/>
            <person name="Guo H."/>
            <person name="Su D."/>
            <person name="Yu L."/>
        </authorList>
    </citation>
    <scope>NUCLEOTIDE SEQUENCE [LARGE SCALE GENOMIC DNA]</scope>
    <source>
        <strain evidence="5 6">YN2</strain>
    </source>
</reference>
<accession>A0A974PL40</accession>
<evidence type="ECO:0000256" key="1">
    <source>
        <dbReference type="ARBA" id="ARBA00023015"/>
    </source>
</evidence>
<keyword evidence="2" id="KW-0238">DNA-binding</keyword>
<dbReference type="InterPro" id="IPR011711">
    <property type="entry name" value="GntR_C"/>
</dbReference>
<organism evidence="5 6">
    <name type="scientific">Xanthobacter dioxanivorans</name>
    <dbReference type="NCBI Taxonomy" id="2528964"/>
    <lineage>
        <taxon>Bacteria</taxon>
        <taxon>Pseudomonadati</taxon>
        <taxon>Pseudomonadota</taxon>
        <taxon>Alphaproteobacteria</taxon>
        <taxon>Hyphomicrobiales</taxon>
        <taxon>Xanthobacteraceae</taxon>
        <taxon>Xanthobacter</taxon>
    </lineage>
</organism>
<dbReference type="SUPFAM" id="SSF48008">
    <property type="entry name" value="GntR ligand-binding domain-like"/>
    <property type="match status" value="1"/>
</dbReference>
<name>A0A974PL40_9HYPH</name>
<dbReference type="InterPro" id="IPR036390">
    <property type="entry name" value="WH_DNA-bd_sf"/>
</dbReference>
<protein>
    <submittedName>
        <fullName evidence="5">GntR family transcriptional regulator</fullName>
    </submittedName>
</protein>
<dbReference type="KEGG" id="xdi:EZH22_21300"/>
<dbReference type="GO" id="GO:0003677">
    <property type="term" value="F:DNA binding"/>
    <property type="evidence" value="ECO:0007669"/>
    <property type="project" value="UniProtKB-KW"/>
</dbReference>
<dbReference type="Proteomes" id="UP000596427">
    <property type="component" value="Chromosome"/>
</dbReference>
<keyword evidence="1" id="KW-0805">Transcription regulation</keyword>
<dbReference type="EMBL" id="CP063362">
    <property type="protein sequence ID" value="QRG05577.1"/>
    <property type="molecule type" value="Genomic_DNA"/>
</dbReference>
<keyword evidence="3" id="KW-0804">Transcription</keyword>
<dbReference type="Gene3D" id="1.20.120.530">
    <property type="entry name" value="GntR ligand-binding domain-like"/>
    <property type="match status" value="1"/>
</dbReference>
<evidence type="ECO:0000256" key="2">
    <source>
        <dbReference type="ARBA" id="ARBA00023125"/>
    </source>
</evidence>
<dbReference type="PANTHER" id="PTHR43537">
    <property type="entry name" value="TRANSCRIPTIONAL REGULATOR, GNTR FAMILY"/>
    <property type="match status" value="1"/>
</dbReference>
<evidence type="ECO:0000313" key="5">
    <source>
        <dbReference type="EMBL" id="QRG05577.1"/>
    </source>
</evidence>
<keyword evidence="6" id="KW-1185">Reference proteome</keyword>